<feature type="domain" description="Response regulatory" evidence="3">
    <location>
        <begin position="146"/>
        <end position="263"/>
    </location>
</feature>
<dbReference type="SUPFAM" id="SSF52172">
    <property type="entry name" value="CheY-like"/>
    <property type="match status" value="2"/>
</dbReference>
<evidence type="ECO:0000256" key="2">
    <source>
        <dbReference type="PROSITE-ProRule" id="PRU00169"/>
    </source>
</evidence>
<dbReference type="PANTHER" id="PTHR44591">
    <property type="entry name" value="STRESS RESPONSE REGULATOR PROTEIN 1"/>
    <property type="match status" value="1"/>
</dbReference>
<evidence type="ECO:0000313" key="4">
    <source>
        <dbReference type="EMBL" id="MEE1672346.1"/>
    </source>
</evidence>
<dbReference type="Gene3D" id="3.40.50.2300">
    <property type="match status" value="2"/>
</dbReference>
<dbReference type="EMBL" id="JAYDYW010000002">
    <property type="protein sequence ID" value="MEE1672346.1"/>
    <property type="molecule type" value="Genomic_DNA"/>
</dbReference>
<keyword evidence="1 2" id="KW-0597">Phosphoprotein</keyword>
<dbReference type="Proteomes" id="UP001310248">
    <property type="component" value="Unassembled WGS sequence"/>
</dbReference>
<name>A0ABU7FZ42_9ALTE</name>
<evidence type="ECO:0000256" key="1">
    <source>
        <dbReference type="ARBA" id="ARBA00022553"/>
    </source>
</evidence>
<feature type="domain" description="Response regulatory" evidence="3">
    <location>
        <begin position="10"/>
        <end position="127"/>
    </location>
</feature>
<dbReference type="PANTHER" id="PTHR44591:SF25">
    <property type="entry name" value="CHEMOTAXIS TWO-COMPONENT RESPONSE REGULATOR"/>
    <property type="match status" value="1"/>
</dbReference>
<protein>
    <submittedName>
        <fullName evidence="4">Response regulator</fullName>
    </submittedName>
</protein>
<feature type="modified residue" description="4-aspartylphosphate" evidence="2">
    <location>
        <position position="196"/>
    </location>
</feature>
<gene>
    <name evidence="4" type="ORF">SNR37_001661</name>
</gene>
<keyword evidence="5" id="KW-1185">Reference proteome</keyword>
<evidence type="ECO:0000259" key="3">
    <source>
        <dbReference type="PROSITE" id="PS50110"/>
    </source>
</evidence>
<dbReference type="RefSeq" id="WP_329773669.1">
    <property type="nucleotide sequence ID" value="NZ_JAYDYW010000002.1"/>
</dbReference>
<organism evidence="4 5">
    <name type="scientific">Agarivorans aestuarii</name>
    <dbReference type="NCBI Taxonomy" id="1563703"/>
    <lineage>
        <taxon>Bacteria</taxon>
        <taxon>Pseudomonadati</taxon>
        <taxon>Pseudomonadota</taxon>
        <taxon>Gammaproteobacteria</taxon>
        <taxon>Alteromonadales</taxon>
        <taxon>Alteromonadaceae</taxon>
        <taxon>Agarivorans</taxon>
    </lineage>
</organism>
<evidence type="ECO:0000313" key="5">
    <source>
        <dbReference type="Proteomes" id="UP001310248"/>
    </source>
</evidence>
<dbReference type="Pfam" id="PF00072">
    <property type="entry name" value="Response_reg"/>
    <property type="match status" value="2"/>
</dbReference>
<dbReference type="PROSITE" id="PS50110">
    <property type="entry name" value="RESPONSE_REGULATORY"/>
    <property type="match status" value="2"/>
</dbReference>
<dbReference type="InterPro" id="IPR011006">
    <property type="entry name" value="CheY-like_superfamily"/>
</dbReference>
<dbReference type="InterPro" id="IPR001789">
    <property type="entry name" value="Sig_transdc_resp-reg_receiver"/>
</dbReference>
<accession>A0ABU7FZ42</accession>
<reference evidence="5" key="1">
    <citation type="submission" date="2023-07" db="EMBL/GenBank/DDBJ databases">
        <title>Draft genome sequence of Agarivorans aestuarii strain ZMCS4, a CAZymes producing bacteria isolated from the marine brown algae Clodostephus spongiosus.</title>
        <authorList>
            <person name="Lorente B."/>
            <person name="Cabral C."/>
            <person name="Frias J."/>
            <person name="Faria J."/>
            <person name="Toubarro D."/>
        </authorList>
    </citation>
    <scope>NUCLEOTIDE SEQUENCE [LARGE SCALE GENOMIC DNA]</scope>
    <source>
        <strain evidence="5">ZMCS4</strain>
    </source>
</reference>
<comment type="caution">
    <text evidence="4">The sequence shown here is derived from an EMBL/GenBank/DDBJ whole genome shotgun (WGS) entry which is preliminary data.</text>
</comment>
<comment type="caution">
    <text evidence="2">Lacks conserved residue(s) required for the propagation of feature annotation.</text>
</comment>
<dbReference type="InterPro" id="IPR050595">
    <property type="entry name" value="Bact_response_regulator"/>
</dbReference>
<proteinExistence type="predicted"/>
<sequence>MDTLSLADLTILLVEPSNMQRNIIRTRLHEAGIDNFLMAENCEQALELAIKTAPDLVVSSMYFSDGTATDLVQQLRANDLSRDVAFMLISSEACHHTLDAIKQAGVIAILPKPFEFTHLLAALQATISYIEPDNEVLDSLDFSDKTVLVVDDSQTARRHISKVLENIGLTKLILAENGQEALSLMVNNQVDLVITDYNMPIMDGAALIEALRQHPTFCEIPALMVTSENNCAKLDGVRQSGVSALVDKPFDIDAVKQVLTRLFD</sequence>
<dbReference type="SMART" id="SM00448">
    <property type="entry name" value="REC"/>
    <property type="match status" value="2"/>
</dbReference>